<evidence type="ECO:0000259" key="5">
    <source>
        <dbReference type="PROSITE" id="PS50977"/>
    </source>
</evidence>
<dbReference type="InterPro" id="IPR023772">
    <property type="entry name" value="DNA-bd_HTH_TetR-type_CS"/>
</dbReference>
<reference evidence="6 7" key="1">
    <citation type="submission" date="2020-07" db="EMBL/GenBank/DDBJ databases">
        <title>Genomic Encyclopedia of Type Strains, Phase IV (KMG-IV): sequencing the most valuable type-strain genomes for metagenomic binning, comparative biology and taxonomic classification.</title>
        <authorList>
            <person name="Goeker M."/>
        </authorList>
    </citation>
    <scope>NUCLEOTIDE SEQUENCE [LARGE SCALE GENOMIC DNA]</scope>
    <source>
        <strain evidence="6 7">DSM 45533</strain>
    </source>
</reference>
<sequence length="186" mass="20380">MAPLDPDRERAIIDATLELLSEVGYDRMTVDGIAKRARASKATLYRRWAGKPELVVDVICSRFQLDVPVVEPTGSLRDDLLTLVRGLCDMIERKHGLIIGLSSTIVSNQELARALRSHMPVKDIGGAAALLERAGYGQADPSRLYTVAEALVWHRMIFIGPSFDDAFVADTVDGVLVPLVESHKSV</sequence>
<feature type="domain" description="HTH tetR-type" evidence="5">
    <location>
        <begin position="6"/>
        <end position="66"/>
    </location>
</feature>
<accession>A0A7W0HUC4</accession>
<feature type="DNA-binding region" description="H-T-H motif" evidence="4">
    <location>
        <begin position="29"/>
        <end position="48"/>
    </location>
</feature>
<keyword evidence="2 4" id="KW-0238">DNA-binding</keyword>
<dbReference type="Pfam" id="PF00440">
    <property type="entry name" value="TetR_N"/>
    <property type="match status" value="1"/>
</dbReference>
<evidence type="ECO:0000313" key="6">
    <source>
        <dbReference type="EMBL" id="MBA2895960.1"/>
    </source>
</evidence>
<evidence type="ECO:0000256" key="1">
    <source>
        <dbReference type="ARBA" id="ARBA00023015"/>
    </source>
</evidence>
<gene>
    <name evidence="6" type="ORF">HNR30_007351</name>
</gene>
<proteinExistence type="predicted"/>
<name>A0A7W0HUC4_9ACTN</name>
<dbReference type="Proteomes" id="UP000530928">
    <property type="component" value="Unassembled WGS sequence"/>
</dbReference>
<evidence type="ECO:0000256" key="3">
    <source>
        <dbReference type="ARBA" id="ARBA00023163"/>
    </source>
</evidence>
<dbReference type="InterPro" id="IPR009057">
    <property type="entry name" value="Homeodomain-like_sf"/>
</dbReference>
<dbReference type="AlphaFoldDB" id="A0A7W0HUC4"/>
<evidence type="ECO:0000256" key="4">
    <source>
        <dbReference type="PROSITE-ProRule" id="PRU00335"/>
    </source>
</evidence>
<comment type="caution">
    <text evidence="6">The sequence shown here is derived from an EMBL/GenBank/DDBJ whole genome shotgun (WGS) entry which is preliminary data.</text>
</comment>
<dbReference type="PRINTS" id="PR00455">
    <property type="entry name" value="HTHTETR"/>
</dbReference>
<keyword evidence="1" id="KW-0805">Transcription regulation</keyword>
<evidence type="ECO:0000256" key="2">
    <source>
        <dbReference type="ARBA" id="ARBA00023125"/>
    </source>
</evidence>
<dbReference type="InterPro" id="IPR050109">
    <property type="entry name" value="HTH-type_TetR-like_transc_reg"/>
</dbReference>
<keyword evidence="7" id="KW-1185">Reference proteome</keyword>
<protein>
    <submittedName>
        <fullName evidence="6">AcrR family transcriptional regulator</fullName>
    </submittedName>
</protein>
<dbReference type="SUPFAM" id="SSF46689">
    <property type="entry name" value="Homeodomain-like"/>
    <property type="match status" value="1"/>
</dbReference>
<dbReference type="PROSITE" id="PS50977">
    <property type="entry name" value="HTH_TETR_2"/>
    <property type="match status" value="1"/>
</dbReference>
<dbReference type="SUPFAM" id="SSF48498">
    <property type="entry name" value="Tetracyclin repressor-like, C-terminal domain"/>
    <property type="match status" value="1"/>
</dbReference>
<dbReference type="InterPro" id="IPR036271">
    <property type="entry name" value="Tet_transcr_reg_TetR-rel_C_sf"/>
</dbReference>
<dbReference type="EMBL" id="JACDUR010000008">
    <property type="protein sequence ID" value="MBA2895960.1"/>
    <property type="molecule type" value="Genomic_DNA"/>
</dbReference>
<dbReference type="Gene3D" id="1.10.10.60">
    <property type="entry name" value="Homeodomain-like"/>
    <property type="match status" value="1"/>
</dbReference>
<keyword evidence="3" id="KW-0804">Transcription</keyword>
<dbReference type="PANTHER" id="PTHR30055">
    <property type="entry name" value="HTH-TYPE TRANSCRIPTIONAL REGULATOR RUTR"/>
    <property type="match status" value="1"/>
</dbReference>
<dbReference type="GO" id="GO:0000976">
    <property type="term" value="F:transcription cis-regulatory region binding"/>
    <property type="evidence" value="ECO:0007669"/>
    <property type="project" value="TreeGrafter"/>
</dbReference>
<dbReference type="Pfam" id="PF16859">
    <property type="entry name" value="TetR_C_11"/>
    <property type="match status" value="1"/>
</dbReference>
<evidence type="ECO:0000313" key="7">
    <source>
        <dbReference type="Proteomes" id="UP000530928"/>
    </source>
</evidence>
<dbReference type="InterPro" id="IPR011075">
    <property type="entry name" value="TetR_C"/>
</dbReference>
<dbReference type="GO" id="GO:0003700">
    <property type="term" value="F:DNA-binding transcription factor activity"/>
    <property type="evidence" value="ECO:0007669"/>
    <property type="project" value="TreeGrafter"/>
</dbReference>
<organism evidence="6 7">
    <name type="scientific">Nonomuraea soli</name>
    <dbReference type="NCBI Taxonomy" id="1032476"/>
    <lineage>
        <taxon>Bacteria</taxon>
        <taxon>Bacillati</taxon>
        <taxon>Actinomycetota</taxon>
        <taxon>Actinomycetes</taxon>
        <taxon>Streptosporangiales</taxon>
        <taxon>Streptosporangiaceae</taxon>
        <taxon>Nonomuraea</taxon>
    </lineage>
</organism>
<dbReference type="InterPro" id="IPR001647">
    <property type="entry name" value="HTH_TetR"/>
</dbReference>
<dbReference type="PANTHER" id="PTHR30055:SF148">
    <property type="entry name" value="TETR-FAMILY TRANSCRIPTIONAL REGULATOR"/>
    <property type="match status" value="1"/>
</dbReference>
<dbReference type="PROSITE" id="PS01081">
    <property type="entry name" value="HTH_TETR_1"/>
    <property type="match status" value="1"/>
</dbReference>
<dbReference type="RefSeq" id="WP_181614712.1">
    <property type="nucleotide sequence ID" value="NZ_BAABAM010000007.1"/>
</dbReference>
<dbReference type="Gene3D" id="1.10.357.10">
    <property type="entry name" value="Tetracycline Repressor, domain 2"/>
    <property type="match status" value="1"/>
</dbReference>